<dbReference type="OrthoDB" id="2130629at2759"/>
<dbReference type="Proteomes" id="UP000078512">
    <property type="component" value="Unassembled WGS sequence"/>
</dbReference>
<feature type="transmembrane region" description="Helical" evidence="6">
    <location>
        <begin position="123"/>
        <end position="147"/>
    </location>
</feature>
<accession>A0A197K8R3</accession>
<evidence type="ECO:0000313" key="7">
    <source>
        <dbReference type="EMBL" id="OAQ33563.1"/>
    </source>
</evidence>
<dbReference type="GO" id="GO:0016020">
    <property type="term" value="C:membrane"/>
    <property type="evidence" value="ECO:0007669"/>
    <property type="project" value="UniProtKB-SubCell"/>
</dbReference>
<evidence type="ECO:0000256" key="2">
    <source>
        <dbReference type="ARBA" id="ARBA00022448"/>
    </source>
</evidence>
<keyword evidence="3 6" id="KW-0812">Transmembrane</keyword>
<evidence type="ECO:0000256" key="1">
    <source>
        <dbReference type="ARBA" id="ARBA00004141"/>
    </source>
</evidence>
<dbReference type="EMBL" id="KV442020">
    <property type="protein sequence ID" value="OAQ33563.1"/>
    <property type="molecule type" value="Genomic_DNA"/>
</dbReference>
<evidence type="ECO:0000256" key="3">
    <source>
        <dbReference type="ARBA" id="ARBA00022692"/>
    </source>
</evidence>
<sequence length="271" mass="29101">MEGCRTDFVDMVSFTPGIVAIIYYLSEGPAAGWKAASTLAPLVVGIALLIGFVVYENKIYYPIILFISGSPGDWSNSASTTSSHPPLYGFEERTDYIVHGVGITALISHMVQQIQAYRTKITIIGWLFLTAAGVVCGRPNFLLGHLFPSPGFEPVWHDPNCLCCQVKSIADANDEDQGVVGTMYNVGLRLGAPVAVALSNIIANSHNSPTTIGAELLPGYHAAFYTEAVLGGIGLLIAILYAATQRPCRGGWKARVRAPRGYRSRGCRSCC</sequence>
<protein>
    <recommendedName>
        <fullName evidence="9">MFS general substrate transporter</fullName>
    </recommendedName>
</protein>
<feature type="transmembrane region" description="Helical" evidence="6">
    <location>
        <begin position="222"/>
        <end position="243"/>
    </location>
</feature>
<dbReference type="PANTHER" id="PTHR42718">
    <property type="entry name" value="MAJOR FACILITATOR SUPERFAMILY MULTIDRUG TRANSPORTER MFSC"/>
    <property type="match status" value="1"/>
</dbReference>
<evidence type="ECO:0000313" key="8">
    <source>
        <dbReference type="Proteomes" id="UP000078512"/>
    </source>
</evidence>
<keyword evidence="2" id="KW-0813">Transport</keyword>
<comment type="subcellular location">
    <subcellularLocation>
        <location evidence="1">Membrane</location>
        <topology evidence="1">Multi-pass membrane protein</topology>
    </subcellularLocation>
</comment>
<evidence type="ECO:0008006" key="9">
    <source>
        <dbReference type="Google" id="ProtNLM"/>
    </source>
</evidence>
<organism evidence="7 8">
    <name type="scientific">Linnemannia elongata AG-77</name>
    <dbReference type="NCBI Taxonomy" id="1314771"/>
    <lineage>
        <taxon>Eukaryota</taxon>
        <taxon>Fungi</taxon>
        <taxon>Fungi incertae sedis</taxon>
        <taxon>Mucoromycota</taxon>
        <taxon>Mortierellomycotina</taxon>
        <taxon>Mortierellomycetes</taxon>
        <taxon>Mortierellales</taxon>
        <taxon>Mortierellaceae</taxon>
        <taxon>Linnemannia</taxon>
    </lineage>
</organism>
<keyword evidence="5 6" id="KW-0472">Membrane</keyword>
<gene>
    <name evidence="7" type="ORF">K457DRAFT_14783</name>
</gene>
<evidence type="ECO:0000256" key="4">
    <source>
        <dbReference type="ARBA" id="ARBA00022989"/>
    </source>
</evidence>
<dbReference type="AlphaFoldDB" id="A0A197K8R3"/>
<feature type="transmembrane region" description="Helical" evidence="6">
    <location>
        <begin position="7"/>
        <end position="25"/>
    </location>
</feature>
<feature type="transmembrane region" description="Helical" evidence="6">
    <location>
        <begin position="31"/>
        <end position="55"/>
    </location>
</feature>
<evidence type="ECO:0000256" key="6">
    <source>
        <dbReference type="SAM" id="Phobius"/>
    </source>
</evidence>
<name>A0A197K8R3_9FUNG</name>
<evidence type="ECO:0000256" key="5">
    <source>
        <dbReference type="ARBA" id="ARBA00023136"/>
    </source>
</evidence>
<keyword evidence="8" id="KW-1185">Reference proteome</keyword>
<keyword evidence="4 6" id="KW-1133">Transmembrane helix</keyword>
<dbReference type="PANTHER" id="PTHR42718:SF9">
    <property type="entry name" value="MAJOR FACILITATOR SUPERFAMILY MULTIDRUG TRANSPORTER MFSC"/>
    <property type="match status" value="1"/>
</dbReference>
<proteinExistence type="predicted"/>
<reference evidence="7 8" key="1">
    <citation type="submission" date="2016-05" db="EMBL/GenBank/DDBJ databases">
        <title>Genome sequencing reveals origins of a unique bacterial endosymbiosis in the earliest lineages of terrestrial Fungi.</title>
        <authorList>
            <consortium name="DOE Joint Genome Institute"/>
            <person name="Uehling J."/>
            <person name="Gryganskyi A."/>
            <person name="Hameed K."/>
            <person name="Tschaplinski T."/>
            <person name="Misztal P."/>
            <person name="Wu S."/>
            <person name="Desiro A."/>
            <person name="Vande Pol N."/>
            <person name="Du Z.-Y."/>
            <person name="Zienkiewicz A."/>
            <person name="Zienkiewicz K."/>
            <person name="Morin E."/>
            <person name="Tisserant E."/>
            <person name="Splivallo R."/>
            <person name="Hainaut M."/>
            <person name="Henrissat B."/>
            <person name="Ohm R."/>
            <person name="Kuo A."/>
            <person name="Yan J."/>
            <person name="Lipzen A."/>
            <person name="Nolan M."/>
            <person name="Labutti K."/>
            <person name="Barry K."/>
            <person name="Goldstein A."/>
            <person name="Labbe J."/>
            <person name="Schadt C."/>
            <person name="Tuskan G."/>
            <person name="Grigoriev I."/>
            <person name="Martin F."/>
            <person name="Vilgalys R."/>
            <person name="Bonito G."/>
        </authorList>
    </citation>
    <scope>NUCLEOTIDE SEQUENCE [LARGE SCALE GENOMIC DNA]</scope>
    <source>
        <strain evidence="7 8">AG-77</strain>
    </source>
</reference>